<accession>A0A0L0D7S3</accession>
<feature type="compositionally biased region" description="Polar residues" evidence="1">
    <location>
        <begin position="439"/>
        <end position="454"/>
    </location>
</feature>
<gene>
    <name evidence="2" type="ORF">AMSG_04884</name>
</gene>
<evidence type="ECO:0000256" key="1">
    <source>
        <dbReference type="SAM" id="MobiDB-lite"/>
    </source>
</evidence>
<dbReference type="eggNOG" id="ENOG502SWQK">
    <property type="taxonomic scope" value="Eukaryota"/>
</dbReference>
<keyword evidence="3" id="KW-1185">Reference proteome</keyword>
<evidence type="ECO:0000313" key="2">
    <source>
        <dbReference type="EMBL" id="KNC48437.1"/>
    </source>
</evidence>
<proteinExistence type="predicted"/>
<organism evidence="2 3">
    <name type="scientific">Thecamonas trahens ATCC 50062</name>
    <dbReference type="NCBI Taxonomy" id="461836"/>
    <lineage>
        <taxon>Eukaryota</taxon>
        <taxon>Apusozoa</taxon>
        <taxon>Apusomonadida</taxon>
        <taxon>Apusomonadidae</taxon>
        <taxon>Thecamonas</taxon>
    </lineage>
</organism>
<reference evidence="2 3" key="1">
    <citation type="submission" date="2010-05" db="EMBL/GenBank/DDBJ databases">
        <title>The Genome Sequence of Thecamonas trahens ATCC 50062.</title>
        <authorList>
            <consortium name="The Broad Institute Genome Sequencing Platform"/>
            <person name="Russ C."/>
            <person name="Cuomo C."/>
            <person name="Shea T."/>
            <person name="Young S.K."/>
            <person name="Zeng Q."/>
            <person name="Koehrsen M."/>
            <person name="Haas B."/>
            <person name="Borodovsky M."/>
            <person name="Guigo R."/>
            <person name="Alvarado L."/>
            <person name="Berlin A."/>
            <person name="Bochicchio J."/>
            <person name="Borenstein D."/>
            <person name="Chapman S."/>
            <person name="Chen Z."/>
            <person name="Freedman E."/>
            <person name="Gellesch M."/>
            <person name="Goldberg J."/>
            <person name="Griggs A."/>
            <person name="Gujja S."/>
            <person name="Heilman E."/>
            <person name="Heiman D."/>
            <person name="Hepburn T."/>
            <person name="Howarth C."/>
            <person name="Jen D."/>
            <person name="Larson L."/>
            <person name="Mehta T."/>
            <person name="Park D."/>
            <person name="Pearson M."/>
            <person name="Roberts A."/>
            <person name="Saif S."/>
            <person name="Shenoy N."/>
            <person name="Sisk P."/>
            <person name="Stolte C."/>
            <person name="Sykes S."/>
            <person name="Thomson T."/>
            <person name="Walk T."/>
            <person name="White J."/>
            <person name="Yandava C."/>
            <person name="Burger G."/>
            <person name="Gray M.W."/>
            <person name="Holland P.W.H."/>
            <person name="King N."/>
            <person name="Lang F.B.F."/>
            <person name="Roger A.J."/>
            <person name="Ruiz-Trillo I."/>
            <person name="Lander E."/>
            <person name="Nusbaum C."/>
        </authorList>
    </citation>
    <scope>NUCLEOTIDE SEQUENCE [LARGE SCALE GENOMIC DNA]</scope>
    <source>
        <strain evidence="2 3">ATCC 50062</strain>
    </source>
</reference>
<feature type="region of interest" description="Disordered" evidence="1">
    <location>
        <begin position="20"/>
        <end position="76"/>
    </location>
</feature>
<dbReference type="PANTHER" id="PTHR34407">
    <property type="entry name" value="EXPRESSED PROTEIN"/>
    <property type="match status" value="1"/>
</dbReference>
<evidence type="ECO:0000313" key="3">
    <source>
        <dbReference type="Proteomes" id="UP000054408"/>
    </source>
</evidence>
<name>A0A0L0D7S3_THETB</name>
<dbReference type="RefSeq" id="XP_013758552.1">
    <property type="nucleotide sequence ID" value="XM_013903098.1"/>
</dbReference>
<protein>
    <submittedName>
        <fullName evidence="2">Uncharacterized protein</fullName>
    </submittedName>
</protein>
<dbReference type="PANTHER" id="PTHR34407:SF1">
    <property type="entry name" value="SGNH HYDROLASE-TYPE ESTERASE DOMAIN-CONTAINING PROTEIN"/>
    <property type="match status" value="1"/>
</dbReference>
<dbReference type="AlphaFoldDB" id="A0A0L0D7S3"/>
<feature type="region of interest" description="Disordered" evidence="1">
    <location>
        <begin position="423"/>
        <end position="454"/>
    </location>
</feature>
<sequence>MGYMVMQPPRVVAVHAAVPSGAAHPPTHTHAPAHTFQPAPTHAPAPAEGLSPAPTPSPGSSSMHGSGGGGSSRPKAGMANMEARIEAVLDEWEPVLDREVMELAVAHAGNPAAMLALLDKAASGKPIKIQLLGSSVVGAYAGRSPLDDADLAQYGGAVSGKDAADGYFTQAFEASLGAVFPHAEHKIINSGIGGSALNVYARCTSIVLPHMDMYVLESTIINRIEHEKHLERVLLHMQTQSPGAPVVLWNMFRWCVLGRNVIEGFDAYCSDKPFNYDNLLPLYTAETVRTRKRTYVPNDRFADIAEYYGLAVLSVRNSFFHAVAQQTEGFGWHDMLKPDDIGVHPTRSEERQCFATCGSFSLSMQWSSTIVARGGKRTGSPTHRQPLHGLHRHSLSLMRRCGQHCRHAFAGIADWWARIPSTRRQRSSSRPALRPWMRPQTTSSGLPERSLATT</sequence>
<dbReference type="OrthoDB" id="544608at2759"/>
<feature type="compositionally biased region" description="Low complexity" evidence="1">
    <location>
        <begin position="20"/>
        <end position="47"/>
    </location>
</feature>
<dbReference type="GeneID" id="25564402"/>
<dbReference type="Proteomes" id="UP000054408">
    <property type="component" value="Unassembled WGS sequence"/>
</dbReference>
<dbReference type="EMBL" id="GL349451">
    <property type="protein sequence ID" value="KNC48437.1"/>
    <property type="molecule type" value="Genomic_DNA"/>
</dbReference>
<feature type="non-terminal residue" evidence="2">
    <location>
        <position position="1"/>
    </location>
</feature>